<evidence type="ECO:0000256" key="1">
    <source>
        <dbReference type="ARBA" id="ARBA00006987"/>
    </source>
</evidence>
<dbReference type="SUPFAM" id="SSF53850">
    <property type="entry name" value="Periplasmic binding protein-like II"/>
    <property type="match status" value="1"/>
</dbReference>
<dbReference type="PANTHER" id="PTHR42928:SF5">
    <property type="entry name" value="BLR1237 PROTEIN"/>
    <property type="match status" value="1"/>
</dbReference>
<dbReference type="PANTHER" id="PTHR42928">
    <property type="entry name" value="TRICARBOXYLATE-BINDING PROTEIN"/>
    <property type="match status" value="1"/>
</dbReference>
<accession>A0ABT9DUW8</accession>
<dbReference type="Pfam" id="PF03401">
    <property type="entry name" value="TctC"/>
    <property type="match status" value="1"/>
</dbReference>
<reference evidence="2 3" key="1">
    <citation type="submission" date="2023-08" db="EMBL/GenBank/DDBJ databases">
        <title>The draft genome sequence of Paracraurococcus sp. LOR1-02.</title>
        <authorList>
            <person name="Kingkaew E."/>
            <person name="Tanasupawat S."/>
        </authorList>
    </citation>
    <scope>NUCLEOTIDE SEQUENCE [LARGE SCALE GENOMIC DNA]</scope>
    <source>
        <strain evidence="2 3">LOR1-02</strain>
    </source>
</reference>
<dbReference type="RefSeq" id="WP_305102561.1">
    <property type="nucleotide sequence ID" value="NZ_JAUTWS010000003.1"/>
</dbReference>
<sequence>MPTRRALLATPLLSGPALAQERFPNRPIRLVIPVAVAGVTDIVGRILADAMGPLLGRPVVPENIAGAGSTVAAQAFQRTPPDGHTLFIATNNHAVMKAIYPQFPHDPVADFVPIALVARQPFILAVNPDLPVRDVPGLLAWLKAQGEAANYGATNPGGSNHMAGELLRQRAGVTFTIVPYRAAAASVQDLVAGRMQVTIDSPTMILPLMRDGKLRGLGVSTATRSAVAPDLPSLAEAGVAGYDMTVWQVLMVRPGTPPEAQAALTEAARKALADPAVQQRLAAAGCETWLDTSPAAAASLIRSEIARWTPIVAAMNLSPG</sequence>
<dbReference type="Proteomes" id="UP001243009">
    <property type="component" value="Unassembled WGS sequence"/>
</dbReference>
<protein>
    <submittedName>
        <fullName evidence="2">Tripartite tricarboxylate transporter substrate-binding protein</fullName>
    </submittedName>
</protein>
<evidence type="ECO:0000313" key="2">
    <source>
        <dbReference type="EMBL" id="MDO9707694.1"/>
    </source>
</evidence>
<dbReference type="Gene3D" id="3.40.190.10">
    <property type="entry name" value="Periplasmic binding protein-like II"/>
    <property type="match status" value="1"/>
</dbReference>
<proteinExistence type="inferred from homology"/>
<dbReference type="InterPro" id="IPR042100">
    <property type="entry name" value="Bug_dom1"/>
</dbReference>
<comment type="caution">
    <text evidence="2">The sequence shown here is derived from an EMBL/GenBank/DDBJ whole genome shotgun (WGS) entry which is preliminary data.</text>
</comment>
<keyword evidence="3" id="KW-1185">Reference proteome</keyword>
<dbReference type="EMBL" id="JAUTWS010000003">
    <property type="protein sequence ID" value="MDO9707694.1"/>
    <property type="molecule type" value="Genomic_DNA"/>
</dbReference>
<dbReference type="Gene3D" id="3.40.190.150">
    <property type="entry name" value="Bordetella uptake gene, domain 1"/>
    <property type="match status" value="1"/>
</dbReference>
<dbReference type="PIRSF" id="PIRSF017082">
    <property type="entry name" value="YflP"/>
    <property type="match status" value="1"/>
</dbReference>
<evidence type="ECO:0000313" key="3">
    <source>
        <dbReference type="Proteomes" id="UP001243009"/>
    </source>
</evidence>
<dbReference type="InterPro" id="IPR005064">
    <property type="entry name" value="BUG"/>
</dbReference>
<name>A0ABT9DUW8_9PROT</name>
<gene>
    <name evidence="2" type="ORF">Q7A36_04995</name>
</gene>
<organism evidence="2 3">
    <name type="scientific">Paracraurococcus lichenis</name>
    <dbReference type="NCBI Taxonomy" id="3064888"/>
    <lineage>
        <taxon>Bacteria</taxon>
        <taxon>Pseudomonadati</taxon>
        <taxon>Pseudomonadota</taxon>
        <taxon>Alphaproteobacteria</taxon>
        <taxon>Acetobacterales</taxon>
        <taxon>Roseomonadaceae</taxon>
        <taxon>Paracraurococcus</taxon>
    </lineage>
</organism>
<comment type="similarity">
    <text evidence="1">Belongs to the UPF0065 (bug) family.</text>
</comment>